<dbReference type="EMBL" id="JBICBT010001122">
    <property type="protein sequence ID" value="KAL3082047.1"/>
    <property type="molecule type" value="Genomic_DNA"/>
</dbReference>
<dbReference type="Proteomes" id="UP001620626">
    <property type="component" value="Unassembled WGS sequence"/>
</dbReference>
<organism evidence="2 3">
    <name type="scientific">Heterodera trifolii</name>
    <dbReference type="NCBI Taxonomy" id="157864"/>
    <lineage>
        <taxon>Eukaryota</taxon>
        <taxon>Metazoa</taxon>
        <taxon>Ecdysozoa</taxon>
        <taxon>Nematoda</taxon>
        <taxon>Chromadorea</taxon>
        <taxon>Rhabditida</taxon>
        <taxon>Tylenchina</taxon>
        <taxon>Tylenchomorpha</taxon>
        <taxon>Tylenchoidea</taxon>
        <taxon>Heteroderidae</taxon>
        <taxon>Heteroderinae</taxon>
        <taxon>Heterodera</taxon>
    </lineage>
</organism>
<evidence type="ECO:0000256" key="1">
    <source>
        <dbReference type="SAM" id="SignalP"/>
    </source>
</evidence>
<name>A0ABD2ISC5_9BILA</name>
<comment type="caution">
    <text evidence="2">The sequence shown here is derived from an EMBL/GenBank/DDBJ whole genome shotgun (WGS) entry which is preliminary data.</text>
</comment>
<reference evidence="2 3" key="1">
    <citation type="submission" date="2024-10" db="EMBL/GenBank/DDBJ databases">
        <authorList>
            <person name="Kim D."/>
        </authorList>
    </citation>
    <scope>NUCLEOTIDE SEQUENCE [LARGE SCALE GENOMIC DNA]</scope>
    <source>
        <strain evidence="2">BH-2024</strain>
    </source>
</reference>
<feature type="signal peptide" evidence="1">
    <location>
        <begin position="1"/>
        <end position="21"/>
    </location>
</feature>
<evidence type="ECO:0000313" key="3">
    <source>
        <dbReference type="Proteomes" id="UP001620626"/>
    </source>
</evidence>
<keyword evidence="1" id="KW-0732">Signal</keyword>
<protein>
    <recommendedName>
        <fullName evidence="4">Secreted protein</fullName>
    </recommendedName>
</protein>
<evidence type="ECO:0000313" key="2">
    <source>
        <dbReference type="EMBL" id="KAL3082047.1"/>
    </source>
</evidence>
<dbReference type="AlphaFoldDB" id="A0ABD2ISC5"/>
<proteinExistence type="predicted"/>
<sequence>MLLCALLYPIIIGVGPPAYLAICQWKDCVDEKPAPGGSHTMICLPATRPAQCPEEAWNQLTELNELEPC</sequence>
<evidence type="ECO:0008006" key="4">
    <source>
        <dbReference type="Google" id="ProtNLM"/>
    </source>
</evidence>
<gene>
    <name evidence="2" type="ORF">niasHT_038377</name>
</gene>
<accession>A0ABD2ISC5</accession>
<feature type="chain" id="PRO_5044750290" description="Secreted protein" evidence="1">
    <location>
        <begin position="22"/>
        <end position="69"/>
    </location>
</feature>
<keyword evidence="3" id="KW-1185">Reference proteome</keyword>